<reference evidence="4 5" key="1">
    <citation type="submission" date="2024-09" db="EMBL/GenBank/DDBJ databases">
        <title>Rethinking Asexuality: The Enigmatic Case of Functional Sexual Genes in Lepraria (Stereocaulaceae).</title>
        <authorList>
            <person name="Doellman M."/>
            <person name="Sun Y."/>
            <person name="Barcenas-Pena A."/>
            <person name="Lumbsch H.T."/>
            <person name="Grewe F."/>
        </authorList>
    </citation>
    <scope>NUCLEOTIDE SEQUENCE [LARGE SCALE GENOMIC DNA]</scope>
    <source>
        <strain evidence="4 5">Mercado 3170</strain>
    </source>
</reference>
<proteinExistence type="predicted"/>
<feature type="region of interest" description="Disordered" evidence="2">
    <location>
        <begin position="117"/>
        <end position="150"/>
    </location>
</feature>
<feature type="compositionally biased region" description="Low complexity" evidence="2">
    <location>
        <begin position="128"/>
        <end position="147"/>
    </location>
</feature>
<dbReference type="PROSITE" id="PS50102">
    <property type="entry name" value="RRM"/>
    <property type="match status" value="1"/>
</dbReference>
<evidence type="ECO:0000256" key="1">
    <source>
        <dbReference type="PROSITE-ProRule" id="PRU00176"/>
    </source>
</evidence>
<protein>
    <recommendedName>
        <fullName evidence="3">RRM domain-containing protein</fullName>
    </recommendedName>
</protein>
<dbReference type="EMBL" id="JBEFKJ010000001">
    <property type="protein sequence ID" value="KAL2048524.1"/>
    <property type="molecule type" value="Genomic_DNA"/>
</dbReference>
<dbReference type="CDD" id="cd00590">
    <property type="entry name" value="RRM_SF"/>
    <property type="match status" value="1"/>
</dbReference>
<organism evidence="4 5">
    <name type="scientific">Stereocaulon virgatum</name>
    <dbReference type="NCBI Taxonomy" id="373712"/>
    <lineage>
        <taxon>Eukaryota</taxon>
        <taxon>Fungi</taxon>
        <taxon>Dikarya</taxon>
        <taxon>Ascomycota</taxon>
        <taxon>Pezizomycotina</taxon>
        <taxon>Lecanoromycetes</taxon>
        <taxon>OSLEUM clade</taxon>
        <taxon>Lecanoromycetidae</taxon>
        <taxon>Lecanorales</taxon>
        <taxon>Lecanorineae</taxon>
        <taxon>Stereocaulaceae</taxon>
        <taxon>Stereocaulon</taxon>
    </lineage>
</organism>
<sequence length="399" mass="43748">MSQPPKLLKFRIIIANLPKSVFLKRKPAEFWHPIKDLLRSVPTKTRNQVTGQAEAEIFEPEKCDVDVSQRAFCPYKDAKEAWEAYHYLQGFLWSLDGYQSVLVVRLYKVDASGRAHKLAGPDEDDIESTYPSPVPSSASSVTSSGPATIRQPPVRSYVPAGYIGKIQPQYGQGKRSIDRHKQLASDPASDMSLNSYVSTPCMTSSNSEPATQPLGLHIPGPHQCCTPPTPLTSPYSIAIEVPKQRPGPEAFTPALTSTSRNSSISSISTAFLSTTASNCTTTSNFHASSSVSSSATGIHSLSQAYTSSRALPGPEPERPETYKIRVQGVKPGVSEVQFHKDVLEKKFGIYTQHAGIEIVNRDGRPYVYVGYHSKNGAKKAAQELNNFKFMGKKLQVQME</sequence>
<evidence type="ECO:0000259" key="3">
    <source>
        <dbReference type="PROSITE" id="PS50102"/>
    </source>
</evidence>
<dbReference type="InterPro" id="IPR012677">
    <property type="entry name" value="Nucleotide-bd_a/b_plait_sf"/>
</dbReference>
<dbReference type="Pfam" id="PF00076">
    <property type="entry name" value="RRM_1"/>
    <property type="match status" value="1"/>
</dbReference>
<evidence type="ECO:0000313" key="4">
    <source>
        <dbReference type="EMBL" id="KAL2048524.1"/>
    </source>
</evidence>
<accession>A0ABR4AS53</accession>
<comment type="caution">
    <text evidence="4">The sequence shown here is derived from an EMBL/GenBank/DDBJ whole genome shotgun (WGS) entry which is preliminary data.</text>
</comment>
<evidence type="ECO:0000313" key="5">
    <source>
        <dbReference type="Proteomes" id="UP001590950"/>
    </source>
</evidence>
<dbReference type="Proteomes" id="UP001590950">
    <property type="component" value="Unassembled WGS sequence"/>
</dbReference>
<keyword evidence="5" id="KW-1185">Reference proteome</keyword>
<name>A0ABR4AS53_9LECA</name>
<gene>
    <name evidence="4" type="ORF">N7G274_000436</name>
</gene>
<dbReference type="SUPFAM" id="SSF54928">
    <property type="entry name" value="RNA-binding domain, RBD"/>
    <property type="match status" value="1"/>
</dbReference>
<keyword evidence="1" id="KW-0694">RNA-binding</keyword>
<dbReference type="Gene3D" id="3.30.70.330">
    <property type="match status" value="1"/>
</dbReference>
<dbReference type="InterPro" id="IPR035979">
    <property type="entry name" value="RBD_domain_sf"/>
</dbReference>
<feature type="domain" description="RRM" evidence="3">
    <location>
        <begin position="322"/>
        <end position="399"/>
    </location>
</feature>
<evidence type="ECO:0000256" key="2">
    <source>
        <dbReference type="SAM" id="MobiDB-lite"/>
    </source>
</evidence>
<dbReference type="InterPro" id="IPR000504">
    <property type="entry name" value="RRM_dom"/>
</dbReference>